<dbReference type="SUPFAM" id="SSF46785">
    <property type="entry name" value="Winged helix' DNA-binding domain"/>
    <property type="match status" value="1"/>
</dbReference>
<reference evidence="2 3" key="1">
    <citation type="submission" date="2023-11" db="EMBL/GenBank/DDBJ databases">
        <title>MicrobeMod: A computational toolkit for identifying prokaryotic methylation and restriction-modification with nanopore sequencing.</title>
        <authorList>
            <person name="Crits-Christoph A."/>
            <person name="Kang S.C."/>
            <person name="Lee H."/>
            <person name="Ostrov N."/>
        </authorList>
    </citation>
    <scope>NUCLEOTIDE SEQUENCE [LARGE SCALE GENOMIC DNA]</scope>
    <source>
        <strain evidence="2 3">ATCC BAA-805</strain>
    </source>
</reference>
<keyword evidence="3" id="KW-1185">Reference proteome</keyword>
<dbReference type="Pfam" id="PF00126">
    <property type="entry name" value="HTH_1"/>
    <property type="match status" value="1"/>
</dbReference>
<name>A0ABZ0YIC6_9GAMM</name>
<dbReference type="InterPro" id="IPR000847">
    <property type="entry name" value="LysR_HTH_N"/>
</dbReference>
<organism evidence="2 3">
    <name type="scientific">Vreelandella neptunia</name>
    <dbReference type="NCBI Taxonomy" id="115551"/>
    <lineage>
        <taxon>Bacteria</taxon>
        <taxon>Pseudomonadati</taxon>
        <taxon>Pseudomonadota</taxon>
        <taxon>Gammaproteobacteria</taxon>
        <taxon>Oceanospirillales</taxon>
        <taxon>Halomonadaceae</taxon>
        <taxon>Vreelandella</taxon>
    </lineage>
</organism>
<dbReference type="RefSeq" id="WP_133730037.1">
    <property type="nucleotide sequence ID" value="NZ_CP140255.1"/>
</dbReference>
<sequence>MNEQQVRWDDLAIAEEGSLSGASRARRISHTNVSRCLSEMEQSLGVTLLNSG</sequence>
<dbReference type="PROSITE" id="PS50931">
    <property type="entry name" value="HTH_LYSR"/>
    <property type="match status" value="1"/>
</dbReference>
<dbReference type="InterPro" id="IPR036390">
    <property type="entry name" value="WH_DNA-bd_sf"/>
</dbReference>
<dbReference type="Proteomes" id="UP001324794">
    <property type="component" value="Chromosome"/>
</dbReference>
<accession>A0ABZ0YIC6</accession>
<gene>
    <name evidence="2" type="ORF">SR894_14170</name>
</gene>
<evidence type="ECO:0000313" key="3">
    <source>
        <dbReference type="Proteomes" id="UP001324794"/>
    </source>
</evidence>
<evidence type="ECO:0000259" key="1">
    <source>
        <dbReference type="PROSITE" id="PS50931"/>
    </source>
</evidence>
<feature type="domain" description="HTH lysR-type" evidence="1">
    <location>
        <begin position="11"/>
        <end position="52"/>
    </location>
</feature>
<dbReference type="Gene3D" id="1.10.10.10">
    <property type="entry name" value="Winged helix-like DNA-binding domain superfamily/Winged helix DNA-binding domain"/>
    <property type="match status" value="1"/>
</dbReference>
<dbReference type="EMBL" id="CP140255">
    <property type="protein sequence ID" value="WQH11299.1"/>
    <property type="molecule type" value="Genomic_DNA"/>
</dbReference>
<proteinExistence type="predicted"/>
<evidence type="ECO:0000313" key="2">
    <source>
        <dbReference type="EMBL" id="WQH11299.1"/>
    </source>
</evidence>
<protein>
    <submittedName>
        <fullName evidence="2">LysR family transcriptional regulator</fullName>
    </submittedName>
</protein>
<dbReference type="InterPro" id="IPR036388">
    <property type="entry name" value="WH-like_DNA-bd_sf"/>
</dbReference>